<protein>
    <submittedName>
        <fullName evidence="1">Uncharacterized protein</fullName>
    </submittedName>
</protein>
<keyword evidence="2" id="KW-1185">Reference proteome</keyword>
<accession>A0AC60PLF8</accession>
<proteinExistence type="predicted"/>
<sequence>NCVRRHRSRRGDVRHGFTNVTLTRTAIPSRILHVVYCTRDLALLPLLLPSKGSIKKRVVP</sequence>
<comment type="caution">
    <text evidence="1">The sequence shown here is derived from an EMBL/GenBank/DDBJ whole genome shotgun (WGS) entry which is preliminary data.</text>
</comment>
<feature type="non-terminal residue" evidence="1">
    <location>
        <position position="1"/>
    </location>
</feature>
<evidence type="ECO:0000313" key="1">
    <source>
        <dbReference type="EMBL" id="KAG0421775.1"/>
    </source>
</evidence>
<dbReference type="EMBL" id="JABSTQ010010321">
    <property type="protein sequence ID" value="KAG0421775.1"/>
    <property type="molecule type" value="Genomic_DNA"/>
</dbReference>
<organism evidence="1 2">
    <name type="scientific">Ixodes persulcatus</name>
    <name type="common">Taiga tick</name>
    <dbReference type="NCBI Taxonomy" id="34615"/>
    <lineage>
        <taxon>Eukaryota</taxon>
        <taxon>Metazoa</taxon>
        <taxon>Ecdysozoa</taxon>
        <taxon>Arthropoda</taxon>
        <taxon>Chelicerata</taxon>
        <taxon>Arachnida</taxon>
        <taxon>Acari</taxon>
        <taxon>Parasitiformes</taxon>
        <taxon>Ixodida</taxon>
        <taxon>Ixodoidea</taxon>
        <taxon>Ixodidae</taxon>
        <taxon>Ixodinae</taxon>
        <taxon>Ixodes</taxon>
    </lineage>
</organism>
<name>A0AC60PLF8_IXOPE</name>
<evidence type="ECO:0000313" key="2">
    <source>
        <dbReference type="Proteomes" id="UP000805193"/>
    </source>
</evidence>
<gene>
    <name evidence="1" type="ORF">HPB47_002369</name>
</gene>
<reference evidence="1 2" key="1">
    <citation type="journal article" date="2020" name="Cell">
        <title>Large-Scale Comparative Analyses of Tick Genomes Elucidate Their Genetic Diversity and Vector Capacities.</title>
        <authorList>
            <consortium name="Tick Genome and Microbiome Consortium (TIGMIC)"/>
            <person name="Jia N."/>
            <person name="Wang J."/>
            <person name="Shi W."/>
            <person name="Du L."/>
            <person name="Sun Y."/>
            <person name="Zhan W."/>
            <person name="Jiang J.F."/>
            <person name="Wang Q."/>
            <person name="Zhang B."/>
            <person name="Ji P."/>
            <person name="Bell-Sakyi L."/>
            <person name="Cui X.M."/>
            <person name="Yuan T.T."/>
            <person name="Jiang B.G."/>
            <person name="Yang W.F."/>
            <person name="Lam T.T."/>
            <person name="Chang Q.C."/>
            <person name="Ding S.J."/>
            <person name="Wang X.J."/>
            <person name="Zhu J.G."/>
            <person name="Ruan X.D."/>
            <person name="Zhao L."/>
            <person name="Wei J.T."/>
            <person name="Ye R.Z."/>
            <person name="Que T.C."/>
            <person name="Du C.H."/>
            <person name="Zhou Y.H."/>
            <person name="Cheng J.X."/>
            <person name="Dai P.F."/>
            <person name="Guo W.B."/>
            <person name="Han X.H."/>
            <person name="Huang E.J."/>
            <person name="Li L.F."/>
            <person name="Wei W."/>
            <person name="Gao Y.C."/>
            <person name="Liu J.Z."/>
            <person name="Shao H.Z."/>
            <person name="Wang X."/>
            <person name="Wang C.C."/>
            <person name="Yang T.C."/>
            <person name="Huo Q.B."/>
            <person name="Li W."/>
            <person name="Chen H.Y."/>
            <person name="Chen S.E."/>
            <person name="Zhou L.G."/>
            <person name="Ni X.B."/>
            <person name="Tian J.H."/>
            <person name="Sheng Y."/>
            <person name="Liu T."/>
            <person name="Pan Y.S."/>
            <person name="Xia L.Y."/>
            <person name="Li J."/>
            <person name="Zhao F."/>
            <person name="Cao W.C."/>
        </authorList>
    </citation>
    <scope>NUCLEOTIDE SEQUENCE [LARGE SCALE GENOMIC DNA]</scope>
    <source>
        <strain evidence="1">Iper-2018</strain>
    </source>
</reference>
<dbReference type="Proteomes" id="UP000805193">
    <property type="component" value="Unassembled WGS sequence"/>
</dbReference>